<dbReference type="PANTHER" id="PTHR32097:SF4">
    <property type="entry name" value="GENERAL STRESS PROTEIN 16U"/>
    <property type="match status" value="1"/>
</dbReference>
<proteinExistence type="inferred from homology"/>
<dbReference type="EMBL" id="VFPH01000002">
    <property type="protein sequence ID" value="TQM37906.1"/>
    <property type="molecule type" value="Genomic_DNA"/>
</dbReference>
<dbReference type="CDD" id="cd00198">
    <property type="entry name" value="vWFA"/>
    <property type="match status" value="1"/>
</dbReference>
<evidence type="ECO:0000313" key="4">
    <source>
        <dbReference type="Proteomes" id="UP000319818"/>
    </source>
</evidence>
<gene>
    <name evidence="3" type="ORF">FB388_5125</name>
</gene>
<dbReference type="RefSeq" id="WP_142104653.1">
    <property type="nucleotide sequence ID" value="NZ_VFPH01000002.1"/>
</dbReference>
<organism evidence="3 4">
    <name type="scientific">Pseudonocardia cypriaca</name>
    <dbReference type="NCBI Taxonomy" id="882449"/>
    <lineage>
        <taxon>Bacteria</taxon>
        <taxon>Bacillati</taxon>
        <taxon>Actinomycetota</taxon>
        <taxon>Actinomycetes</taxon>
        <taxon>Pseudonocardiales</taxon>
        <taxon>Pseudonocardiaceae</taxon>
        <taxon>Pseudonocardia</taxon>
    </lineage>
</organism>
<feature type="domain" description="VWFA" evidence="2">
    <location>
        <begin position="224"/>
        <end position="429"/>
    </location>
</feature>
<dbReference type="InterPro" id="IPR036465">
    <property type="entry name" value="vWFA_dom_sf"/>
</dbReference>
<accession>A0A543FVQ0</accession>
<dbReference type="Pfam" id="PF10138">
    <property type="entry name" value="vWA-TerF-like"/>
    <property type="match status" value="2"/>
</dbReference>
<dbReference type="OrthoDB" id="56224at2"/>
<dbReference type="Pfam" id="PF02342">
    <property type="entry name" value="TerD"/>
    <property type="match status" value="1"/>
</dbReference>
<protein>
    <submittedName>
        <fullName evidence="3">Stress response protein SCP2</fullName>
    </submittedName>
</protein>
<dbReference type="InterPro" id="IPR002035">
    <property type="entry name" value="VWF_A"/>
</dbReference>
<dbReference type="InterPro" id="IPR051324">
    <property type="entry name" value="Stress/Tellurium_Resist"/>
</dbReference>
<dbReference type="InterPro" id="IPR003325">
    <property type="entry name" value="TerD"/>
</dbReference>
<evidence type="ECO:0000259" key="2">
    <source>
        <dbReference type="PROSITE" id="PS50234"/>
    </source>
</evidence>
<evidence type="ECO:0000313" key="3">
    <source>
        <dbReference type="EMBL" id="TQM37906.1"/>
    </source>
</evidence>
<dbReference type="CDD" id="cd06974">
    <property type="entry name" value="TerD_like"/>
    <property type="match status" value="1"/>
</dbReference>
<keyword evidence="4" id="KW-1185">Reference proteome</keyword>
<dbReference type="Proteomes" id="UP000319818">
    <property type="component" value="Unassembled WGS sequence"/>
</dbReference>
<reference evidence="3 4" key="1">
    <citation type="submission" date="2019-06" db="EMBL/GenBank/DDBJ databases">
        <title>Sequencing the genomes of 1000 actinobacteria strains.</title>
        <authorList>
            <person name="Klenk H.-P."/>
        </authorList>
    </citation>
    <scope>NUCLEOTIDE SEQUENCE [LARGE SCALE GENOMIC DNA]</scope>
    <source>
        <strain evidence="3 4">DSM 45511</strain>
    </source>
</reference>
<dbReference type="PANTHER" id="PTHR32097">
    <property type="entry name" value="CAMP-BINDING PROTEIN 1-RELATED"/>
    <property type="match status" value="1"/>
</dbReference>
<dbReference type="SUPFAM" id="SSF53300">
    <property type="entry name" value="vWA-like"/>
    <property type="match status" value="1"/>
</dbReference>
<dbReference type="AlphaFoldDB" id="A0A543FVQ0"/>
<comment type="caution">
    <text evidence="3">The sequence shown here is derived from an EMBL/GenBank/DDBJ whole genome shotgun (WGS) entry which is preliminary data.</text>
</comment>
<dbReference type="InterPro" id="IPR019303">
    <property type="entry name" value="vWA_TerF_C"/>
</dbReference>
<dbReference type="Gene3D" id="3.40.50.410">
    <property type="entry name" value="von Willebrand factor, type A domain"/>
    <property type="match status" value="1"/>
</dbReference>
<comment type="similarity">
    <text evidence="1">Belongs to the CAPAB/TerDEXZ family.</text>
</comment>
<sequence>MELAKGQNVVLGEAGDTVVRVSWSAGPTVDASALLLGGDGKVRSDADFVFYGQPEHPSGSVQHAGGEAGVDALQVRLPAVESGVERIVIGASAEGRPFGEVTGLVVEVGSGSQVLARFAVQDASSETAFLLGELYRRSGAWRFRAIGQGYDSGLAGFATDFGVEVEDGAAAETPAPEQPAVSLKKQKLIDMEKRLDTEAPQLLDLTKRAAVSLEKRGLAEHTARVALCLDISGSMTTLYSSGKIQALVERVLALGLRFDDNGQVDVFLFGTGGYEEPAVSVANHASYVPDMTRRRRLEGGTSYGAAMRLIRERYFGAAGPRSQPYADTQPVYVMFVTDGAPMDRKEAEEQLRFSSFEPVFWQFMAIGKSNKAVDAGEKKKRGLLARLADSQFTFLEQLDDLSGRHVDNADFFGVTDPANLSDDQLYDLLMTEYPGWLEAARRGGLLTP</sequence>
<dbReference type="SMART" id="SM00327">
    <property type="entry name" value="VWA"/>
    <property type="match status" value="1"/>
</dbReference>
<evidence type="ECO:0000256" key="1">
    <source>
        <dbReference type="ARBA" id="ARBA00008775"/>
    </source>
</evidence>
<dbReference type="PROSITE" id="PS50234">
    <property type="entry name" value="VWFA"/>
    <property type="match status" value="1"/>
</dbReference>
<name>A0A543FVQ0_9PSEU</name>
<dbReference type="Gene3D" id="2.60.60.30">
    <property type="entry name" value="sav2460 like domains"/>
    <property type="match status" value="1"/>
</dbReference>